<feature type="transmembrane region" description="Helical" evidence="7">
    <location>
        <begin position="162"/>
        <end position="182"/>
    </location>
</feature>
<keyword evidence="3" id="KW-1003">Cell membrane</keyword>
<dbReference type="GO" id="GO:0055085">
    <property type="term" value="P:transmembrane transport"/>
    <property type="evidence" value="ECO:0007669"/>
    <property type="project" value="InterPro"/>
</dbReference>
<dbReference type="EMBL" id="CP108313">
    <property type="protein sequence ID" value="WTW73639.1"/>
    <property type="molecule type" value="Genomic_DNA"/>
</dbReference>
<dbReference type="GO" id="GO:0005886">
    <property type="term" value="C:plasma membrane"/>
    <property type="evidence" value="ECO:0007669"/>
    <property type="project" value="UniProtKB-SubCell"/>
</dbReference>
<gene>
    <name evidence="10" type="ORF">OG398_38065</name>
</gene>
<dbReference type="InterPro" id="IPR035906">
    <property type="entry name" value="MetI-like_sf"/>
</dbReference>
<feature type="domain" description="ABC transmembrane type-1" evidence="9">
    <location>
        <begin position="95"/>
        <end position="294"/>
    </location>
</feature>
<feature type="region of interest" description="Disordered" evidence="8">
    <location>
        <begin position="1"/>
        <end position="23"/>
    </location>
</feature>
<dbReference type="PROSITE" id="PS50928">
    <property type="entry name" value="ABC_TM1"/>
    <property type="match status" value="1"/>
</dbReference>
<evidence type="ECO:0000256" key="3">
    <source>
        <dbReference type="ARBA" id="ARBA00022475"/>
    </source>
</evidence>
<evidence type="ECO:0000259" key="9">
    <source>
        <dbReference type="PROSITE" id="PS50928"/>
    </source>
</evidence>
<dbReference type="Gene3D" id="1.10.3720.10">
    <property type="entry name" value="MetI-like"/>
    <property type="match status" value="1"/>
</dbReference>
<evidence type="ECO:0000256" key="5">
    <source>
        <dbReference type="ARBA" id="ARBA00022989"/>
    </source>
</evidence>
<evidence type="ECO:0000256" key="8">
    <source>
        <dbReference type="SAM" id="MobiDB-lite"/>
    </source>
</evidence>
<feature type="transmembrane region" description="Helical" evidence="7">
    <location>
        <begin position="131"/>
        <end position="150"/>
    </location>
</feature>
<dbReference type="PANTHER" id="PTHR43744:SF9">
    <property type="entry name" value="POLYGALACTURONAN_RHAMNOGALACTURONAN TRANSPORT SYSTEM PERMEASE PROTEIN YTCP"/>
    <property type="match status" value="1"/>
</dbReference>
<comment type="similarity">
    <text evidence="7">Belongs to the binding-protein-dependent transport system permease family.</text>
</comment>
<keyword evidence="5 7" id="KW-1133">Transmembrane helix</keyword>
<organism evidence="10">
    <name type="scientific">Streptomyces sp. NBC_00008</name>
    <dbReference type="NCBI Taxonomy" id="2903610"/>
    <lineage>
        <taxon>Bacteria</taxon>
        <taxon>Bacillati</taxon>
        <taxon>Actinomycetota</taxon>
        <taxon>Actinomycetes</taxon>
        <taxon>Kitasatosporales</taxon>
        <taxon>Streptomycetaceae</taxon>
        <taxon>Streptomyces</taxon>
    </lineage>
</organism>
<feature type="transmembrane region" description="Helical" evidence="7">
    <location>
        <begin position="37"/>
        <end position="59"/>
    </location>
</feature>
<proteinExistence type="inferred from homology"/>
<protein>
    <submittedName>
        <fullName evidence="10">Carbohydrate ABC transporter permease</fullName>
    </submittedName>
</protein>
<dbReference type="InterPro" id="IPR000515">
    <property type="entry name" value="MetI-like"/>
</dbReference>
<evidence type="ECO:0000256" key="4">
    <source>
        <dbReference type="ARBA" id="ARBA00022692"/>
    </source>
</evidence>
<evidence type="ECO:0000256" key="2">
    <source>
        <dbReference type="ARBA" id="ARBA00022448"/>
    </source>
</evidence>
<evidence type="ECO:0000256" key="1">
    <source>
        <dbReference type="ARBA" id="ARBA00004651"/>
    </source>
</evidence>
<dbReference type="PANTHER" id="PTHR43744">
    <property type="entry name" value="ABC TRANSPORTER PERMEASE PROTEIN MG189-RELATED-RELATED"/>
    <property type="match status" value="1"/>
</dbReference>
<dbReference type="AlphaFoldDB" id="A0AAU2W3C3"/>
<dbReference type="SUPFAM" id="SSF161098">
    <property type="entry name" value="MetI-like"/>
    <property type="match status" value="1"/>
</dbReference>
<evidence type="ECO:0000256" key="6">
    <source>
        <dbReference type="ARBA" id="ARBA00023136"/>
    </source>
</evidence>
<keyword evidence="4 7" id="KW-0812">Transmembrane</keyword>
<feature type="transmembrane region" description="Helical" evidence="7">
    <location>
        <begin position="95"/>
        <end position="119"/>
    </location>
</feature>
<comment type="subcellular location">
    <subcellularLocation>
        <location evidence="1 7">Cell membrane</location>
        <topology evidence="1 7">Multi-pass membrane protein</topology>
    </subcellularLocation>
</comment>
<evidence type="ECO:0000256" key="7">
    <source>
        <dbReference type="RuleBase" id="RU363032"/>
    </source>
</evidence>
<keyword evidence="6 7" id="KW-0472">Membrane</keyword>
<sequence>MTTLSPAHPVRRRPRRSYSAIPGETPGSPPWRALKTLILLICVVLVLLPFLAIISTSLADTGQVTRAGGYVLWPDNPSWSAYSALLSGGLVSKAMLVSVGITVVGTALSLVCSIMLAYGLSRPGSFGHRPVLIMLLMTMLFAPGVIPSYLMVKQLGLINSYWSLILPTMINAFNVIVLRSFFMSIPKELLDSARIDGASETTILTRIVLPLSKAAVAVIGLFYAVTYWNAFFNALLYINDASRWPMQLVLRTYVVNNAALSGGQVDVAAGAPLPPAQSLQAAILVLSIVPIVIVYPFLQRHMNKGVMVGAVKG</sequence>
<feature type="transmembrane region" description="Helical" evidence="7">
    <location>
        <begin position="279"/>
        <end position="298"/>
    </location>
</feature>
<keyword evidence="2 7" id="KW-0813">Transport</keyword>
<name>A0AAU2W3C3_9ACTN</name>
<evidence type="ECO:0000313" key="10">
    <source>
        <dbReference type="EMBL" id="WTW73639.1"/>
    </source>
</evidence>
<dbReference type="Pfam" id="PF00528">
    <property type="entry name" value="BPD_transp_1"/>
    <property type="match status" value="1"/>
</dbReference>
<dbReference type="CDD" id="cd06261">
    <property type="entry name" value="TM_PBP2"/>
    <property type="match status" value="1"/>
</dbReference>
<reference evidence="10" key="1">
    <citation type="submission" date="2022-10" db="EMBL/GenBank/DDBJ databases">
        <title>The complete genomes of actinobacterial strains from the NBC collection.</title>
        <authorList>
            <person name="Joergensen T.S."/>
            <person name="Alvarez Arevalo M."/>
            <person name="Sterndorff E.B."/>
            <person name="Faurdal D."/>
            <person name="Vuksanovic O."/>
            <person name="Mourched A.-S."/>
            <person name="Charusanti P."/>
            <person name="Shaw S."/>
            <person name="Blin K."/>
            <person name="Weber T."/>
        </authorList>
    </citation>
    <scope>NUCLEOTIDE SEQUENCE</scope>
    <source>
        <strain evidence="10">NBC_00008</strain>
    </source>
</reference>
<accession>A0AAU2W3C3</accession>